<sequence>MSEITSGNRYKIINAQGGTVLDLSIKNGRTINGWNWHGTDNQIWQLEQVEGGPWRFRNVSNGKYLAAEGNPRDGLQLIGSEQPFNWHMWRDERDQNTYRIVYPDTVFNVDLSGNGDSTGGTPIELWGRHEAVNQTWRFEQV</sequence>
<reference evidence="2 3" key="1">
    <citation type="journal article" date="2020" name="ISME J.">
        <title>Uncovering the hidden diversity of litter-decomposition mechanisms in mushroom-forming fungi.</title>
        <authorList>
            <person name="Floudas D."/>
            <person name="Bentzer J."/>
            <person name="Ahren D."/>
            <person name="Johansson T."/>
            <person name="Persson P."/>
            <person name="Tunlid A."/>
        </authorList>
    </citation>
    <scope>NUCLEOTIDE SEQUENCE [LARGE SCALE GENOMIC DNA]</scope>
    <source>
        <strain evidence="2 3">CBS 175.51</strain>
    </source>
</reference>
<dbReference type="Pfam" id="PF14200">
    <property type="entry name" value="RicinB_lectin_2"/>
    <property type="match status" value="1"/>
</dbReference>
<dbReference type="InterPro" id="IPR035992">
    <property type="entry name" value="Ricin_B-like_lectins"/>
</dbReference>
<dbReference type="Proteomes" id="UP000541558">
    <property type="component" value="Unassembled WGS sequence"/>
</dbReference>
<protein>
    <recommendedName>
        <fullName evidence="1">Ricin B lectin domain-containing protein</fullName>
    </recommendedName>
</protein>
<dbReference type="OrthoDB" id="2131701at2759"/>
<gene>
    <name evidence="2" type="ORF">D9611_005216</name>
</gene>
<evidence type="ECO:0000313" key="2">
    <source>
        <dbReference type="EMBL" id="KAF5332701.1"/>
    </source>
</evidence>
<dbReference type="PROSITE" id="PS50231">
    <property type="entry name" value="RICIN_B_LECTIN"/>
    <property type="match status" value="1"/>
</dbReference>
<dbReference type="Gene3D" id="2.80.10.50">
    <property type="match status" value="1"/>
</dbReference>
<feature type="domain" description="Ricin B lectin" evidence="1">
    <location>
        <begin position="40"/>
        <end position="126"/>
    </location>
</feature>
<dbReference type="CDD" id="cd23422">
    <property type="entry name" value="beta-trefoil_Ricin_MPL_CNL"/>
    <property type="match status" value="1"/>
</dbReference>
<dbReference type="EMBL" id="JAACJK010000110">
    <property type="protein sequence ID" value="KAF5332701.1"/>
    <property type="molecule type" value="Genomic_DNA"/>
</dbReference>
<name>A0A8H5C123_9AGAR</name>
<comment type="caution">
    <text evidence="2">The sequence shown here is derived from an EMBL/GenBank/DDBJ whole genome shotgun (WGS) entry which is preliminary data.</text>
</comment>
<dbReference type="InterPro" id="IPR000772">
    <property type="entry name" value="Ricin_B_lectin"/>
</dbReference>
<dbReference type="AlphaFoldDB" id="A0A8H5C123"/>
<organism evidence="2 3">
    <name type="scientific">Ephemerocybe angulata</name>
    <dbReference type="NCBI Taxonomy" id="980116"/>
    <lineage>
        <taxon>Eukaryota</taxon>
        <taxon>Fungi</taxon>
        <taxon>Dikarya</taxon>
        <taxon>Basidiomycota</taxon>
        <taxon>Agaricomycotina</taxon>
        <taxon>Agaricomycetes</taxon>
        <taxon>Agaricomycetidae</taxon>
        <taxon>Agaricales</taxon>
        <taxon>Agaricineae</taxon>
        <taxon>Psathyrellaceae</taxon>
        <taxon>Ephemerocybe</taxon>
    </lineage>
</organism>
<accession>A0A8H5C123</accession>
<dbReference type="SUPFAM" id="SSF50370">
    <property type="entry name" value="Ricin B-like lectins"/>
    <property type="match status" value="1"/>
</dbReference>
<keyword evidence="3" id="KW-1185">Reference proteome</keyword>
<proteinExistence type="predicted"/>
<evidence type="ECO:0000259" key="1">
    <source>
        <dbReference type="Pfam" id="PF14200"/>
    </source>
</evidence>
<evidence type="ECO:0000313" key="3">
    <source>
        <dbReference type="Proteomes" id="UP000541558"/>
    </source>
</evidence>